<evidence type="ECO:0000313" key="2">
    <source>
        <dbReference type="Proteomes" id="UP000257089"/>
    </source>
</evidence>
<geneLocation type="plasmid" evidence="1 2">
    <name>p48N_4</name>
</geneLocation>
<protein>
    <submittedName>
        <fullName evidence="1">Alcohol dehydrogenase catalytic domain-containing protein</fullName>
    </submittedName>
</protein>
<sequence length="412" mass="44859">MTDDSSKANGEAQSTRRNVLRSSAVLGGGTLLAGCSAMAPTATSNEGTEQLTQTTTGTGEDEQLTQTDTSRGYAARDESGHLSPWTFERRSLGEYDIRVDIKYCGVCHSDIHQLRGDWWPQQYPQVPGHEMTGIVAEVGDSVTRFDVGDRIGVGTMVGCRGDCTADWGEEQYGENVLYTYGIPDPQSPTGITQGGYANDIIVEEDFAIEIPETIQLEHAAPLLCAGITTYAPLLNNSIEEGDRVGVAGIGGLGHLAVKLAVSKGAEVYAFTTTESKVEDILSWGAEEAVFVDSPEALQPYYGTLDYMISAIAVNYNLGSYVPLVRPHGTYTQVGIPGEALSFNQSVFNRSRVKYEGWLTGGIPQTQELVNYCAEHDIHPEIQMIEADEVNEAWEDVVDKEARYRYVIDTETI</sequence>
<gene>
    <name evidence="1" type="ORF">DEQ67_019525</name>
</gene>
<keyword evidence="1" id="KW-0614">Plasmid</keyword>
<name>A0ACD5I3D2_9EURY</name>
<organism evidence="1 2">
    <name type="scientific">Haloferax sp. Atlit-48N</name>
    <dbReference type="NCBI Taxonomy" id="2077198"/>
    <lineage>
        <taxon>Archaea</taxon>
        <taxon>Methanobacteriati</taxon>
        <taxon>Methanobacteriota</taxon>
        <taxon>Stenosarchaea group</taxon>
        <taxon>Halobacteria</taxon>
        <taxon>Halobacteriales</taxon>
        <taxon>Haloferacaceae</taxon>
        <taxon>Haloferax</taxon>
    </lineage>
</organism>
<accession>A0ACD5I3D2</accession>
<reference evidence="1" key="1">
    <citation type="submission" date="2023-10" db="EMBL/GenBank/DDBJ databases">
        <title>A new archaeal virus that suppresses the transcription of host immunity genes.</title>
        <authorList>
            <person name="Turgeman-Grott I."/>
            <person name="Golan N."/>
            <person name="Neri U."/>
            <person name="Naki D."/>
            <person name="Altman N."/>
            <person name="Eizenshtein K."/>
            <person name="Choudhary D."/>
            <person name="Levi R."/>
            <person name="Himani H."/>
            <person name="Reshef L."/>
            <person name="Papke T.R."/>
            <person name="Gophna U."/>
        </authorList>
    </citation>
    <scope>NUCLEOTIDE SEQUENCE</scope>
    <source>
        <strain evidence="1">Atlit-48N</strain>
    </source>
</reference>
<proteinExistence type="predicted"/>
<dbReference type="EMBL" id="CP137693">
    <property type="protein sequence ID" value="XRJ22000.1"/>
    <property type="molecule type" value="Genomic_DNA"/>
</dbReference>
<evidence type="ECO:0000313" key="1">
    <source>
        <dbReference type="EMBL" id="XRJ22000.1"/>
    </source>
</evidence>
<dbReference type="Proteomes" id="UP000257089">
    <property type="component" value="Plasmid p48N_4"/>
</dbReference>